<dbReference type="PANTHER" id="PTHR43663">
    <property type="entry name" value="CHROMATE TRANSPORT PROTEIN-RELATED"/>
    <property type="match status" value="1"/>
</dbReference>
<evidence type="ECO:0000313" key="9">
    <source>
        <dbReference type="Proteomes" id="UP001524473"/>
    </source>
</evidence>
<evidence type="ECO:0000256" key="7">
    <source>
        <dbReference type="SAM" id="Phobius"/>
    </source>
</evidence>
<keyword evidence="9" id="KW-1185">Reference proteome</keyword>
<dbReference type="RefSeq" id="WP_066867268.1">
    <property type="nucleotide sequence ID" value="NZ_CABKVV010000014.1"/>
</dbReference>
<gene>
    <name evidence="8" type="ORF">NE695_01955</name>
</gene>
<keyword evidence="6 7" id="KW-0472">Membrane</keyword>
<feature type="transmembrane region" description="Helical" evidence="7">
    <location>
        <begin position="12"/>
        <end position="33"/>
    </location>
</feature>
<dbReference type="GeneID" id="90533846"/>
<comment type="caution">
    <text evidence="8">The sequence shown here is derived from an EMBL/GenBank/DDBJ whole genome shotgun (WGS) entry which is preliminary data.</text>
</comment>
<keyword evidence="5 7" id="KW-1133">Transmembrane helix</keyword>
<reference evidence="8 9" key="1">
    <citation type="submission" date="2022-06" db="EMBL/GenBank/DDBJ databases">
        <title>Isolation of gut microbiota from human fecal samples.</title>
        <authorList>
            <person name="Pamer E.G."/>
            <person name="Barat B."/>
            <person name="Waligurski E."/>
            <person name="Medina S."/>
            <person name="Paddock L."/>
            <person name="Mostad J."/>
        </authorList>
    </citation>
    <scope>NUCLEOTIDE SEQUENCE [LARGE SCALE GENOMIC DNA]</scope>
    <source>
        <strain evidence="8 9">DFI.9.73</strain>
    </source>
</reference>
<evidence type="ECO:0000256" key="5">
    <source>
        <dbReference type="ARBA" id="ARBA00022989"/>
    </source>
</evidence>
<comment type="similarity">
    <text evidence="2">Belongs to the chromate ion transporter (CHR) (TC 2.A.51) family.</text>
</comment>
<organism evidence="8 9">
    <name type="scientific">Neglectibacter timonensis</name>
    <dbReference type="NCBI Taxonomy" id="1776382"/>
    <lineage>
        <taxon>Bacteria</taxon>
        <taxon>Bacillati</taxon>
        <taxon>Bacillota</taxon>
        <taxon>Clostridia</taxon>
        <taxon>Eubacteriales</taxon>
        <taxon>Oscillospiraceae</taxon>
        <taxon>Neglectibacter</taxon>
    </lineage>
</organism>
<evidence type="ECO:0000313" key="8">
    <source>
        <dbReference type="EMBL" id="MCQ4838675.1"/>
    </source>
</evidence>
<evidence type="ECO:0000256" key="1">
    <source>
        <dbReference type="ARBA" id="ARBA00004651"/>
    </source>
</evidence>
<protein>
    <submittedName>
        <fullName evidence="8">Chromate transporter</fullName>
    </submittedName>
</protein>
<dbReference type="EMBL" id="JANFZH010000003">
    <property type="protein sequence ID" value="MCQ4838675.1"/>
    <property type="molecule type" value="Genomic_DNA"/>
</dbReference>
<feature type="transmembrane region" description="Helical" evidence="7">
    <location>
        <begin position="110"/>
        <end position="132"/>
    </location>
</feature>
<accession>A0ABT1RVH2</accession>
<keyword evidence="3" id="KW-1003">Cell membrane</keyword>
<sequence>MKADKNVYGKLFLSSFGLSAFTFGGGYVIIPLMKRKFVEELHWLEEEEMLNFTAIAQSSPGAVAVNAAVLVGYRVAGLPGALTAVLGTILPPMIVLSVISLFYTAFRESLVVAAVLKGMRAGVVAVIADVVYTMGRGVFKEKRISSVLVMAAAFLAAWAFGVNVIFVILACGLFGALRAIADAKRGKLQ</sequence>
<feature type="transmembrane region" description="Helical" evidence="7">
    <location>
        <begin position="81"/>
        <end position="103"/>
    </location>
</feature>
<evidence type="ECO:0000256" key="2">
    <source>
        <dbReference type="ARBA" id="ARBA00005262"/>
    </source>
</evidence>
<dbReference type="Proteomes" id="UP001524473">
    <property type="component" value="Unassembled WGS sequence"/>
</dbReference>
<dbReference type="InterPro" id="IPR003370">
    <property type="entry name" value="Chromate_transpt"/>
</dbReference>
<evidence type="ECO:0000256" key="6">
    <source>
        <dbReference type="ARBA" id="ARBA00023136"/>
    </source>
</evidence>
<dbReference type="PANTHER" id="PTHR43663:SF1">
    <property type="entry name" value="CHROMATE TRANSPORTER"/>
    <property type="match status" value="1"/>
</dbReference>
<evidence type="ECO:0000256" key="4">
    <source>
        <dbReference type="ARBA" id="ARBA00022692"/>
    </source>
</evidence>
<comment type="subcellular location">
    <subcellularLocation>
        <location evidence="1">Cell membrane</location>
        <topology evidence="1">Multi-pass membrane protein</topology>
    </subcellularLocation>
</comment>
<name>A0ABT1RVH2_9FIRM</name>
<dbReference type="Pfam" id="PF02417">
    <property type="entry name" value="Chromate_transp"/>
    <property type="match status" value="1"/>
</dbReference>
<keyword evidence="4 7" id="KW-0812">Transmembrane</keyword>
<feature type="transmembrane region" description="Helical" evidence="7">
    <location>
        <begin position="144"/>
        <end position="177"/>
    </location>
</feature>
<evidence type="ECO:0000256" key="3">
    <source>
        <dbReference type="ARBA" id="ARBA00022475"/>
    </source>
</evidence>
<dbReference type="InterPro" id="IPR052518">
    <property type="entry name" value="CHR_Transporter"/>
</dbReference>
<proteinExistence type="inferred from homology"/>